<comment type="caution">
    <text evidence="2">The sequence shown here is derived from an EMBL/GenBank/DDBJ whole genome shotgun (WGS) entry which is preliminary data.</text>
</comment>
<dbReference type="InterPro" id="IPR013766">
    <property type="entry name" value="Thioredoxin_domain"/>
</dbReference>
<dbReference type="InterPro" id="IPR036249">
    <property type="entry name" value="Thioredoxin-like_sf"/>
</dbReference>
<feature type="domain" description="Thioredoxin" evidence="1">
    <location>
        <begin position="18"/>
        <end position="181"/>
    </location>
</feature>
<dbReference type="Pfam" id="PF00578">
    <property type="entry name" value="AhpC-TSA"/>
    <property type="match status" value="1"/>
</dbReference>
<keyword evidence="3" id="KW-1185">Reference proteome</keyword>
<dbReference type="Proteomes" id="UP001276150">
    <property type="component" value="Unassembled WGS sequence"/>
</dbReference>
<evidence type="ECO:0000313" key="2">
    <source>
        <dbReference type="EMBL" id="MDV6375862.1"/>
    </source>
</evidence>
<dbReference type="CDD" id="cd02970">
    <property type="entry name" value="PRX_like2"/>
    <property type="match status" value="1"/>
</dbReference>
<evidence type="ECO:0000259" key="1">
    <source>
        <dbReference type="PROSITE" id="PS51352"/>
    </source>
</evidence>
<proteinExistence type="predicted"/>
<dbReference type="InterPro" id="IPR000866">
    <property type="entry name" value="AhpC/TSA"/>
</dbReference>
<protein>
    <submittedName>
        <fullName evidence="2">Peroxiredoxin-like family protein</fullName>
    </submittedName>
</protein>
<gene>
    <name evidence="2" type="ORF">ORD21_14785</name>
</gene>
<dbReference type="EMBL" id="JAPMIV010000038">
    <property type="protein sequence ID" value="MDV6375862.1"/>
    <property type="molecule type" value="Genomic_DNA"/>
</dbReference>
<dbReference type="RefSeq" id="WP_317641212.1">
    <property type="nucleotide sequence ID" value="NZ_JAPMIV010000038.1"/>
</dbReference>
<name>A0ABU4DVA6_9DEIO</name>
<reference evidence="2 3" key="1">
    <citation type="submission" date="2022-11" db="EMBL/GenBank/DDBJ databases">
        <title>Deinococcus ZS9-10, Low Temperature and Draught-tolerating, UV-resistant Bacteria from Continental Antarctica.</title>
        <authorList>
            <person name="Cheng L."/>
        </authorList>
    </citation>
    <scope>NUCLEOTIDE SEQUENCE [LARGE SCALE GENOMIC DNA]</scope>
    <source>
        <strain evidence="2 3">ZS9-10</strain>
    </source>
</reference>
<dbReference type="SUPFAM" id="SSF52833">
    <property type="entry name" value="Thioredoxin-like"/>
    <property type="match status" value="1"/>
</dbReference>
<accession>A0ABU4DVA6</accession>
<evidence type="ECO:0000313" key="3">
    <source>
        <dbReference type="Proteomes" id="UP001276150"/>
    </source>
</evidence>
<organism evidence="2 3">
    <name type="scientific">Deinococcus arenicola</name>
    <dbReference type="NCBI Taxonomy" id="2994950"/>
    <lineage>
        <taxon>Bacteria</taxon>
        <taxon>Thermotogati</taxon>
        <taxon>Deinococcota</taxon>
        <taxon>Deinococci</taxon>
        <taxon>Deinococcales</taxon>
        <taxon>Deinococcaceae</taxon>
        <taxon>Deinococcus</taxon>
    </lineage>
</organism>
<dbReference type="PROSITE" id="PS51352">
    <property type="entry name" value="THIOREDOXIN_2"/>
    <property type="match status" value="1"/>
</dbReference>
<dbReference type="Gene3D" id="3.40.30.10">
    <property type="entry name" value="Glutaredoxin"/>
    <property type="match status" value="1"/>
</dbReference>
<sequence>MTSNSEVGNAEAITPAVLMPRQAVPPLDVPLVSGERYTLGQNPGENFDLIVFYRGLHCPICAKYLLELERLADQYAERGVRIIALSSDTEDRARKMAEKVGAKGIEFGYALDLDTARQWGLFISASRGTTSIGLEEPALFSEPGVFLVRPDGTLYYGSVQTMPFARPPFGDLLGAVGFALDKNYPARGEYGGAV</sequence>